<name>A0A8H4NDB8_9HYPO</name>
<dbReference type="AlphaFoldDB" id="A0A8H4NDB8"/>
<dbReference type="Proteomes" id="UP000536711">
    <property type="component" value="Unassembled WGS sequence"/>
</dbReference>
<proteinExistence type="predicted"/>
<evidence type="ECO:0000313" key="1">
    <source>
        <dbReference type="EMBL" id="KAF4414773.1"/>
    </source>
</evidence>
<protein>
    <submittedName>
        <fullName evidence="1">Uncharacterized protein</fullName>
    </submittedName>
</protein>
<comment type="caution">
    <text evidence="1">The sequence shown here is derived from an EMBL/GenBank/DDBJ whole genome shotgun (WGS) entry which is preliminary data.</text>
</comment>
<dbReference type="EMBL" id="JAADJF010000719">
    <property type="protein sequence ID" value="KAF4414773.1"/>
    <property type="molecule type" value="Genomic_DNA"/>
</dbReference>
<organism evidence="1 2">
    <name type="scientific">Fusarium acutatum</name>
    <dbReference type="NCBI Taxonomy" id="78861"/>
    <lineage>
        <taxon>Eukaryota</taxon>
        <taxon>Fungi</taxon>
        <taxon>Dikarya</taxon>
        <taxon>Ascomycota</taxon>
        <taxon>Pezizomycotina</taxon>
        <taxon>Sordariomycetes</taxon>
        <taxon>Hypocreomycetidae</taxon>
        <taxon>Hypocreales</taxon>
        <taxon>Nectriaceae</taxon>
        <taxon>Fusarium</taxon>
        <taxon>Fusarium fujikuroi species complex</taxon>
    </lineage>
</organism>
<sequence length="417" mass="48225">MPETYYPAIANTLKSFNIKIQIHAQPGIMASFATPASKLIELLSDKSQSPNLTIVETILLHLGIADIYSLHASSRSLRWLVDYMTESPCLLNITRQLQPFVNDPLRFRQELGKHDGLIAGDFVRNFFEFNRWEVSSLLLFIKQGPKCQGFIQYLLDHEGYRAYSEQTVFRRDNTPDICIVIRATHDSPIVEIINEATTTAGLNVISWNKAYSLLPIPTVVFHKFYPLKPFDNALGQSLRQRAKWGWTTRDILWPDLTTRLISDKECRRIGGPSSLIIKLGNTPPGDYTPDYILEGSVFSVVWKWMDTSRRLSVTMKPAPVSHALRYAYTNGEVGHGCKDWERFLCDRLDRWTYVEIAKMDRDQQPQGFYHMAPGNYRVRIPAGYQLPETWDYADDQIIPWFQEWEESWTMNNEYLGR</sequence>
<keyword evidence="2" id="KW-1185">Reference proteome</keyword>
<reference evidence="1 2" key="1">
    <citation type="submission" date="2020-01" db="EMBL/GenBank/DDBJ databases">
        <title>Identification and distribution of gene clusters putatively required for synthesis of sphingolipid metabolism inhibitors in phylogenetically diverse species of the filamentous fungus Fusarium.</title>
        <authorList>
            <person name="Kim H.-S."/>
            <person name="Busman M."/>
            <person name="Brown D.W."/>
            <person name="Divon H."/>
            <person name="Uhlig S."/>
            <person name="Proctor R.H."/>
        </authorList>
    </citation>
    <scope>NUCLEOTIDE SEQUENCE [LARGE SCALE GENOMIC DNA]</scope>
    <source>
        <strain evidence="1 2">NRRL 13308</strain>
    </source>
</reference>
<accession>A0A8H4NDB8</accession>
<evidence type="ECO:0000313" key="2">
    <source>
        <dbReference type="Proteomes" id="UP000536711"/>
    </source>
</evidence>
<dbReference type="OrthoDB" id="10025998at2759"/>
<gene>
    <name evidence="1" type="ORF">FACUT_13976</name>
</gene>